<dbReference type="PROSITE" id="PS50110">
    <property type="entry name" value="RESPONSE_REGULATORY"/>
    <property type="match status" value="1"/>
</dbReference>
<organism evidence="9 10">
    <name type="scientific">Guyparkeria halophila</name>
    <dbReference type="NCBI Taxonomy" id="47960"/>
    <lineage>
        <taxon>Bacteria</taxon>
        <taxon>Pseudomonadati</taxon>
        <taxon>Pseudomonadota</taxon>
        <taxon>Gammaproteobacteria</taxon>
        <taxon>Chromatiales</taxon>
        <taxon>Thioalkalibacteraceae</taxon>
        <taxon>Guyparkeria</taxon>
    </lineage>
</organism>
<evidence type="ECO:0000256" key="4">
    <source>
        <dbReference type="ARBA" id="ARBA00023125"/>
    </source>
</evidence>
<dbReference type="PROSITE" id="PS00622">
    <property type="entry name" value="HTH_LUXR_1"/>
    <property type="match status" value="1"/>
</dbReference>
<dbReference type="KEGG" id="ghl:GM160_09365"/>
<sequence length="212" mass="23187">MIRVMIVDDHTMVRAAISHLIGGVRDIEVVAEADSGERALDKLRTEAIDAILCDIHMPGMGGYECLKRAHQAHPRLGLVALTAEADVTLARQVLDCGVHAYVTKDADPDELISAIRKAADGKRYVSSRIAQEIALQNGRPEEDPFEVLSSREQQVLRMILEGKNNTLISEALCVSPKTISTYRARIHEKLGVSTDIDLLRLAVKAGRTVLSA</sequence>
<protein>
    <submittedName>
        <fullName evidence="9">Response regulator</fullName>
    </submittedName>
</protein>
<dbReference type="Pfam" id="PF00072">
    <property type="entry name" value="Response_reg"/>
    <property type="match status" value="1"/>
</dbReference>
<dbReference type="InterPro" id="IPR000792">
    <property type="entry name" value="Tscrpt_reg_LuxR_C"/>
</dbReference>
<keyword evidence="3" id="KW-0805">Transcription regulation</keyword>
<dbReference type="AlphaFoldDB" id="A0A6I6CXF0"/>
<evidence type="ECO:0000256" key="5">
    <source>
        <dbReference type="ARBA" id="ARBA00023163"/>
    </source>
</evidence>
<evidence type="ECO:0000256" key="1">
    <source>
        <dbReference type="ARBA" id="ARBA00022553"/>
    </source>
</evidence>
<proteinExistence type="predicted"/>
<keyword evidence="10" id="KW-1185">Reference proteome</keyword>
<gene>
    <name evidence="9" type="ORF">GM160_09365</name>
</gene>
<dbReference type="InterPro" id="IPR011006">
    <property type="entry name" value="CheY-like_superfamily"/>
</dbReference>
<feature type="domain" description="HTH luxR-type" evidence="7">
    <location>
        <begin position="141"/>
        <end position="206"/>
    </location>
</feature>
<dbReference type="EMBL" id="CP046415">
    <property type="protein sequence ID" value="QGT79076.1"/>
    <property type="molecule type" value="Genomic_DNA"/>
</dbReference>
<dbReference type="InterPro" id="IPR001789">
    <property type="entry name" value="Sig_transdc_resp-reg_receiver"/>
</dbReference>
<evidence type="ECO:0000256" key="6">
    <source>
        <dbReference type="PROSITE-ProRule" id="PRU00169"/>
    </source>
</evidence>
<dbReference type="PANTHER" id="PTHR43214:SF3">
    <property type="entry name" value="RESPONSE REGULATOR UVRY"/>
    <property type="match status" value="1"/>
</dbReference>
<feature type="modified residue" description="4-aspartylphosphate" evidence="6">
    <location>
        <position position="54"/>
    </location>
</feature>
<keyword evidence="1 6" id="KW-0597">Phosphoprotein</keyword>
<dbReference type="InterPro" id="IPR039420">
    <property type="entry name" value="WalR-like"/>
</dbReference>
<dbReference type="GO" id="GO:0006355">
    <property type="term" value="P:regulation of DNA-templated transcription"/>
    <property type="evidence" value="ECO:0007669"/>
    <property type="project" value="InterPro"/>
</dbReference>
<evidence type="ECO:0000256" key="3">
    <source>
        <dbReference type="ARBA" id="ARBA00023015"/>
    </source>
</evidence>
<keyword evidence="5" id="KW-0804">Transcription</keyword>
<dbReference type="Gene3D" id="3.40.50.2300">
    <property type="match status" value="1"/>
</dbReference>
<evidence type="ECO:0000313" key="9">
    <source>
        <dbReference type="EMBL" id="QGT79076.1"/>
    </source>
</evidence>
<dbReference type="Proteomes" id="UP000427716">
    <property type="component" value="Chromosome"/>
</dbReference>
<evidence type="ECO:0000313" key="10">
    <source>
        <dbReference type="Proteomes" id="UP000427716"/>
    </source>
</evidence>
<dbReference type="PANTHER" id="PTHR43214">
    <property type="entry name" value="TWO-COMPONENT RESPONSE REGULATOR"/>
    <property type="match status" value="1"/>
</dbReference>
<evidence type="ECO:0000259" key="7">
    <source>
        <dbReference type="PROSITE" id="PS50043"/>
    </source>
</evidence>
<keyword evidence="4" id="KW-0238">DNA-binding</keyword>
<evidence type="ECO:0000256" key="2">
    <source>
        <dbReference type="ARBA" id="ARBA00023012"/>
    </source>
</evidence>
<name>A0A6I6CXF0_9GAMM</name>
<accession>A0A6I6CXF0</accession>
<dbReference type="GO" id="GO:0003677">
    <property type="term" value="F:DNA binding"/>
    <property type="evidence" value="ECO:0007669"/>
    <property type="project" value="UniProtKB-KW"/>
</dbReference>
<evidence type="ECO:0000259" key="8">
    <source>
        <dbReference type="PROSITE" id="PS50110"/>
    </source>
</evidence>
<keyword evidence="2" id="KW-0902">Two-component regulatory system</keyword>
<reference evidence="9 10" key="1">
    <citation type="submission" date="2019-11" db="EMBL/GenBank/DDBJ databases">
        <authorList>
            <person name="Zhang J."/>
            <person name="Sun C."/>
        </authorList>
    </citation>
    <scope>NUCLEOTIDE SEQUENCE [LARGE SCALE GENOMIC DNA]</scope>
    <source>
        <strain evidence="10">sp2</strain>
    </source>
</reference>
<dbReference type="SUPFAM" id="SSF46894">
    <property type="entry name" value="C-terminal effector domain of the bipartite response regulators"/>
    <property type="match status" value="1"/>
</dbReference>
<dbReference type="SUPFAM" id="SSF52172">
    <property type="entry name" value="CheY-like"/>
    <property type="match status" value="1"/>
</dbReference>
<dbReference type="PROSITE" id="PS50043">
    <property type="entry name" value="HTH_LUXR_2"/>
    <property type="match status" value="1"/>
</dbReference>
<dbReference type="InterPro" id="IPR016032">
    <property type="entry name" value="Sig_transdc_resp-reg_C-effctor"/>
</dbReference>
<feature type="domain" description="Response regulatory" evidence="8">
    <location>
        <begin position="3"/>
        <end position="119"/>
    </location>
</feature>
<dbReference type="SMART" id="SM00421">
    <property type="entry name" value="HTH_LUXR"/>
    <property type="match status" value="1"/>
</dbReference>
<dbReference type="SMART" id="SM00448">
    <property type="entry name" value="REC"/>
    <property type="match status" value="1"/>
</dbReference>
<dbReference type="Pfam" id="PF00196">
    <property type="entry name" value="GerE"/>
    <property type="match status" value="1"/>
</dbReference>
<dbReference type="CDD" id="cd17535">
    <property type="entry name" value="REC_NarL-like"/>
    <property type="match status" value="1"/>
</dbReference>
<dbReference type="CDD" id="cd06170">
    <property type="entry name" value="LuxR_C_like"/>
    <property type="match status" value="1"/>
</dbReference>
<dbReference type="PRINTS" id="PR00038">
    <property type="entry name" value="HTHLUXR"/>
</dbReference>
<dbReference type="GO" id="GO:0000160">
    <property type="term" value="P:phosphorelay signal transduction system"/>
    <property type="evidence" value="ECO:0007669"/>
    <property type="project" value="UniProtKB-KW"/>
</dbReference>
<dbReference type="InterPro" id="IPR058245">
    <property type="entry name" value="NreC/VraR/RcsB-like_REC"/>
</dbReference>